<evidence type="ECO:0000313" key="2">
    <source>
        <dbReference type="EMBL" id="EGK72825.1"/>
    </source>
</evidence>
<sequence>MPAARSPADAPLFIVLNTGSGSQDAGHTREVIERLLGEAGRRHRVLPVQDGRRLPAVAWQAVQEARMQQGIVVAAGGDGTINAVAQAVLGSGLPFGVLPQGTFNYFSREYGIPADTESAVQLLLNGRLRSVQVGRVNDRIFLVNASLGLYPVLLENREDWKRQFGRSRVVALWAGVVTLLRGHRRMTLEMEHAGRLRTLHTSTLFVGNNRLQLEQTGLDGADALDQGRLAALALRPTGRLAMLWLLARGAFGRLGAADEVQSFSFSSLRLSVLRRGRRRSRIKVATDGEVSWMRAPIEFRALPDALSLIVPDDETA</sequence>
<dbReference type="PANTHER" id="PTHR12358">
    <property type="entry name" value="SPHINGOSINE KINASE"/>
    <property type="match status" value="1"/>
</dbReference>
<dbReference type="InterPro" id="IPR050187">
    <property type="entry name" value="Lipid_Phosphate_FormReg"/>
</dbReference>
<gene>
    <name evidence="2" type="ORF">METUNv1_00653</name>
</gene>
<organism evidence="2 3">
    <name type="scientific">Methyloversatilis universalis (strain ATCC BAA-1314 / DSM 25237 / JCM 13912 / CCUG 52030 / FAM5)</name>
    <dbReference type="NCBI Taxonomy" id="1000565"/>
    <lineage>
        <taxon>Bacteria</taxon>
        <taxon>Pseudomonadati</taxon>
        <taxon>Pseudomonadota</taxon>
        <taxon>Betaproteobacteria</taxon>
        <taxon>Nitrosomonadales</taxon>
        <taxon>Sterolibacteriaceae</taxon>
        <taxon>Methyloversatilis</taxon>
    </lineage>
</organism>
<dbReference type="GO" id="GO:0016301">
    <property type="term" value="F:kinase activity"/>
    <property type="evidence" value="ECO:0007669"/>
    <property type="project" value="InterPro"/>
</dbReference>
<dbReference type="STRING" id="1000565.METUNv1_00653"/>
<dbReference type="PROSITE" id="PS50146">
    <property type="entry name" value="DAGK"/>
    <property type="match status" value="1"/>
</dbReference>
<dbReference type="SMART" id="SM00046">
    <property type="entry name" value="DAGKc"/>
    <property type="match status" value="1"/>
</dbReference>
<dbReference type="InterPro" id="IPR017438">
    <property type="entry name" value="ATP-NAD_kinase_N"/>
</dbReference>
<dbReference type="OrthoDB" id="142078at2"/>
<proteinExistence type="predicted"/>
<dbReference type="PANTHER" id="PTHR12358:SF54">
    <property type="entry name" value="SPHINGOSINE KINASE RELATED PROTEIN"/>
    <property type="match status" value="1"/>
</dbReference>
<dbReference type="InterPro" id="IPR016064">
    <property type="entry name" value="NAD/diacylglycerol_kinase_sf"/>
</dbReference>
<dbReference type="InterPro" id="IPR001206">
    <property type="entry name" value="Diacylglycerol_kinase_cat_dom"/>
</dbReference>
<dbReference type="AlphaFoldDB" id="F5R8T5"/>
<dbReference type="Pfam" id="PF00781">
    <property type="entry name" value="DAGK_cat"/>
    <property type="match status" value="1"/>
</dbReference>
<dbReference type="Gene3D" id="2.60.200.40">
    <property type="match status" value="1"/>
</dbReference>
<protein>
    <recommendedName>
        <fullName evidence="1">DAGKc domain-containing protein</fullName>
    </recommendedName>
</protein>
<comment type="caution">
    <text evidence="2">The sequence shown here is derived from an EMBL/GenBank/DDBJ whole genome shotgun (WGS) entry which is preliminary data.</text>
</comment>
<dbReference type="RefSeq" id="WP_008058777.1">
    <property type="nucleotide sequence ID" value="NZ_AFHG01000030.1"/>
</dbReference>
<evidence type="ECO:0000259" key="1">
    <source>
        <dbReference type="PROSITE" id="PS50146"/>
    </source>
</evidence>
<dbReference type="SUPFAM" id="SSF111331">
    <property type="entry name" value="NAD kinase/diacylglycerol kinase-like"/>
    <property type="match status" value="1"/>
</dbReference>
<accession>F5R8T5</accession>
<dbReference type="eggNOG" id="COG1597">
    <property type="taxonomic scope" value="Bacteria"/>
</dbReference>
<feature type="domain" description="DAGKc" evidence="1">
    <location>
        <begin position="7"/>
        <end position="140"/>
    </location>
</feature>
<reference evidence="2 3" key="1">
    <citation type="journal article" date="2011" name="J. Bacteriol.">
        <title>Genome sequence of Methyloversatilis universalis FAM5T, a methylotrophic representative of the order Rhodocyclales.</title>
        <authorList>
            <person name="Kittichotirat W."/>
            <person name="Good N.M."/>
            <person name="Hall R."/>
            <person name="Bringel F."/>
            <person name="Lajus A."/>
            <person name="Medigue C."/>
            <person name="Smalley N.E."/>
            <person name="Beck D."/>
            <person name="Bumgarner R."/>
            <person name="Vuilleumier S."/>
            <person name="Kalyuzhnaya M.G."/>
        </authorList>
    </citation>
    <scope>NUCLEOTIDE SEQUENCE [LARGE SCALE GENOMIC DNA]</scope>
    <source>
        <strain evidence="3">ATCC BAA-1314 / JCM 13912 / FAM5</strain>
    </source>
</reference>
<dbReference type="Gene3D" id="3.40.50.10330">
    <property type="entry name" value="Probable inorganic polyphosphate/atp-NAD kinase, domain 1"/>
    <property type="match status" value="1"/>
</dbReference>
<dbReference type="Proteomes" id="UP000005019">
    <property type="component" value="Unassembled WGS sequence"/>
</dbReference>
<evidence type="ECO:0000313" key="3">
    <source>
        <dbReference type="Proteomes" id="UP000005019"/>
    </source>
</evidence>
<dbReference type="EMBL" id="AFHG01000030">
    <property type="protein sequence ID" value="EGK72825.1"/>
    <property type="molecule type" value="Genomic_DNA"/>
</dbReference>
<name>F5R8T5_METUF</name>
<keyword evidence="3" id="KW-1185">Reference proteome</keyword>